<dbReference type="SMART" id="SM00298">
    <property type="entry name" value="CHROMO"/>
    <property type="match status" value="1"/>
</dbReference>
<dbReference type="EMBL" id="CAJVPI010005296">
    <property type="protein sequence ID" value="CAG8673196.1"/>
    <property type="molecule type" value="Genomic_DNA"/>
</dbReference>
<comment type="subcellular location">
    <subcellularLocation>
        <location evidence="1">Nucleus</location>
    </subcellularLocation>
</comment>
<feature type="compositionally biased region" description="Basic and acidic residues" evidence="3">
    <location>
        <begin position="7"/>
        <end position="24"/>
    </location>
</feature>
<feature type="domain" description="Chromo" evidence="4">
    <location>
        <begin position="38"/>
        <end position="82"/>
    </location>
</feature>
<dbReference type="Pfam" id="PF00385">
    <property type="entry name" value="Chromo"/>
    <property type="match status" value="1"/>
</dbReference>
<comment type="caution">
    <text evidence="5">The sequence shown here is derived from an EMBL/GenBank/DDBJ whole genome shotgun (WGS) entry which is preliminary data.</text>
</comment>
<dbReference type="PANTHER" id="PTHR22812">
    <property type="entry name" value="CHROMOBOX PROTEIN"/>
    <property type="match status" value="1"/>
</dbReference>
<evidence type="ECO:0000313" key="6">
    <source>
        <dbReference type="Proteomes" id="UP000789739"/>
    </source>
</evidence>
<keyword evidence="6" id="KW-1185">Reference proteome</keyword>
<gene>
    <name evidence="5" type="ORF">PBRASI_LOCUS11413</name>
</gene>
<dbReference type="PROSITE" id="PS00598">
    <property type="entry name" value="CHROMO_1"/>
    <property type="match status" value="1"/>
</dbReference>
<feature type="compositionally biased region" description="Polar residues" evidence="3">
    <location>
        <begin position="89"/>
        <end position="107"/>
    </location>
</feature>
<dbReference type="Proteomes" id="UP000789739">
    <property type="component" value="Unassembled WGS sequence"/>
</dbReference>
<dbReference type="InterPro" id="IPR051219">
    <property type="entry name" value="Heterochromatin_chromo-domain"/>
</dbReference>
<dbReference type="CDD" id="cd00024">
    <property type="entry name" value="CD_CSD"/>
    <property type="match status" value="1"/>
</dbReference>
<dbReference type="InterPro" id="IPR023780">
    <property type="entry name" value="Chromo_domain"/>
</dbReference>
<dbReference type="Gene3D" id="2.40.50.40">
    <property type="match status" value="2"/>
</dbReference>
<dbReference type="OrthoDB" id="433924at2759"/>
<sequence length="186" mass="21634">MSPQEIDENKRKFEETSRNEEKQQENSQSEDSQGEDEYVVERVLRHRRKNFFLKWKGYPDSENTWEDEGNVFAQNLVEEYWEGIGGRPNTKTVSKSKTNGDSSSKSAPRSDFKRKRATDLSDEGIDTDDDFPPSYWGSWEEEVENIETVEKTNEGLLVYLHWYVVLSNESIFMNQKADNSSANNSP</sequence>
<dbReference type="InterPro" id="IPR000953">
    <property type="entry name" value="Chromo/chromo_shadow_dom"/>
</dbReference>
<reference evidence="5" key="1">
    <citation type="submission" date="2021-06" db="EMBL/GenBank/DDBJ databases">
        <authorList>
            <person name="Kallberg Y."/>
            <person name="Tangrot J."/>
            <person name="Rosling A."/>
        </authorList>
    </citation>
    <scope>NUCLEOTIDE SEQUENCE</scope>
    <source>
        <strain evidence="5">BR232B</strain>
    </source>
</reference>
<name>A0A9N9EBM1_9GLOM</name>
<dbReference type="PROSITE" id="PS50013">
    <property type="entry name" value="CHROMO_2"/>
    <property type="match status" value="1"/>
</dbReference>
<accession>A0A9N9EBM1</accession>
<evidence type="ECO:0000256" key="3">
    <source>
        <dbReference type="SAM" id="MobiDB-lite"/>
    </source>
</evidence>
<evidence type="ECO:0000256" key="2">
    <source>
        <dbReference type="ARBA" id="ARBA00023242"/>
    </source>
</evidence>
<dbReference type="GO" id="GO:0005634">
    <property type="term" value="C:nucleus"/>
    <property type="evidence" value="ECO:0007669"/>
    <property type="project" value="UniProtKB-SubCell"/>
</dbReference>
<feature type="region of interest" description="Disordered" evidence="3">
    <location>
        <begin position="83"/>
        <end position="134"/>
    </location>
</feature>
<evidence type="ECO:0000256" key="1">
    <source>
        <dbReference type="ARBA" id="ARBA00004123"/>
    </source>
</evidence>
<evidence type="ECO:0000313" key="5">
    <source>
        <dbReference type="EMBL" id="CAG8673196.1"/>
    </source>
</evidence>
<feature type="non-terminal residue" evidence="5">
    <location>
        <position position="1"/>
    </location>
</feature>
<evidence type="ECO:0000259" key="4">
    <source>
        <dbReference type="PROSITE" id="PS50013"/>
    </source>
</evidence>
<keyword evidence="2" id="KW-0539">Nucleus</keyword>
<organism evidence="5 6">
    <name type="scientific">Paraglomus brasilianum</name>
    <dbReference type="NCBI Taxonomy" id="144538"/>
    <lineage>
        <taxon>Eukaryota</taxon>
        <taxon>Fungi</taxon>
        <taxon>Fungi incertae sedis</taxon>
        <taxon>Mucoromycota</taxon>
        <taxon>Glomeromycotina</taxon>
        <taxon>Glomeromycetes</taxon>
        <taxon>Paraglomerales</taxon>
        <taxon>Paraglomeraceae</taxon>
        <taxon>Paraglomus</taxon>
    </lineage>
</organism>
<dbReference type="SUPFAM" id="SSF54160">
    <property type="entry name" value="Chromo domain-like"/>
    <property type="match status" value="1"/>
</dbReference>
<protein>
    <submittedName>
        <fullName evidence="5">6247_t:CDS:1</fullName>
    </submittedName>
</protein>
<dbReference type="AlphaFoldDB" id="A0A9N9EBM1"/>
<dbReference type="InterPro" id="IPR023779">
    <property type="entry name" value="Chromodomain_CS"/>
</dbReference>
<dbReference type="InterPro" id="IPR016197">
    <property type="entry name" value="Chromo-like_dom_sf"/>
</dbReference>
<proteinExistence type="predicted"/>
<feature type="region of interest" description="Disordered" evidence="3">
    <location>
        <begin position="1"/>
        <end position="37"/>
    </location>
</feature>
<feature type="compositionally biased region" description="Acidic residues" evidence="3">
    <location>
        <begin position="120"/>
        <end position="131"/>
    </location>
</feature>